<evidence type="ECO:0000259" key="2">
    <source>
        <dbReference type="Pfam" id="PF17919"/>
    </source>
</evidence>
<name>A0AAQ4PZ65_GASAC</name>
<dbReference type="GeneTree" id="ENSGT01100000263500"/>
<sequence>MTSSSFPGLSEHCQHVRLVLQRLLQNRPEKCEFHGPSVSFPGYIIAQGQLEPDPAKIRAVADWPPPNNRKELQRFLGFANFYRSFIRDYSKVPAPLTSLTSTKITFKWTPESDRAFSKLKSLFTSAPILKHPYPSLQFVVEVDASDTGVGAVLSQRDPLTQKLHPCAFFSRRLSPAERNYDVGNRHEVQGRP</sequence>
<dbReference type="PANTHER" id="PTHR37984:SF5">
    <property type="entry name" value="PROTEIN NYNRIN-LIKE"/>
    <property type="match status" value="1"/>
</dbReference>
<feature type="domain" description="Reverse transcriptase/retrotransposon-derived protein RNase H-like" evidence="2">
    <location>
        <begin position="108"/>
        <end position="183"/>
    </location>
</feature>
<protein>
    <recommendedName>
        <fullName evidence="2">Reverse transcriptase/retrotransposon-derived protein RNase H-like domain-containing protein</fullName>
    </recommendedName>
</protein>
<dbReference type="GO" id="GO:0003824">
    <property type="term" value="F:catalytic activity"/>
    <property type="evidence" value="ECO:0007669"/>
    <property type="project" value="UniProtKB-KW"/>
</dbReference>
<evidence type="ECO:0000313" key="4">
    <source>
        <dbReference type="Proteomes" id="UP000007635"/>
    </source>
</evidence>
<evidence type="ECO:0000256" key="1">
    <source>
        <dbReference type="ARBA" id="ARBA00023268"/>
    </source>
</evidence>
<dbReference type="Pfam" id="PF17919">
    <property type="entry name" value="RT_RNaseH_2"/>
    <property type="match status" value="1"/>
</dbReference>
<dbReference type="Ensembl" id="ENSGACT00000035902.1">
    <property type="protein sequence ID" value="ENSGACP00000044130.1"/>
    <property type="gene ID" value="ENSGACG00000026992.1"/>
</dbReference>
<dbReference type="InterPro" id="IPR043502">
    <property type="entry name" value="DNA/RNA_pol_sf"/>
</dbReference>
<reference evidence="3" key="2">
    <citation type="submission" date="2025-05" db="UniProtKB">
        <authorList>
            <consortium name="Ensembl"/>
        </authorList>
    </citation>
    <scope>IDENTIFICATION</scope>
</reference>
<dbReference type="SUPFAM" id="SSF56672">
    <property type="entry name" value="DNA/RNA polymerases"/>
    <property type="match status" value="1"/>
</dbReference>
<dbReference type="AlphaFoldDB" id="A0AAQ4PZ65"/>
<accession>A0AAQ4PZ65</accession>
<dbReference type="FunFam" id="3.30.70.270:FF:000020">
    <property type="entry name" value="Transposon Tf2-6 polyprotein-like Protein"/>
    <property type="match status" value="1"/>
</dbReference>
<dbReference type="InterPro" id="IPR043128">
    <property type="entry name" value="Rev_trsase/Diguanyl_cyclase"/>
</dbReference>
<dbReference type="Proteomes" id="UP000007635">
    <property type="component" value="Chromosome XI"/>
</dbReference>
<proteinExistence type="predicted"/>
<evidence type="ECO:0000313" key="3">
    <source>
        <dbReference type="Ensembl" id="ENSGACP00000044130.1"/>
    </source>
</evidence>
<dbReference type="Ensembl" id="ENSGACT00000042949.1">
    <property type="protein sequence ID" value="ENSGACP00000031993.1"/>
    <property type="gene ID" value="ENSGACG00000026992.1"/>
</dbReference>
<organism evidence="3 4">
    <name type="scientific">Gasterosteus aculeatus aculeatus</name>
    <name type="common">three-spined stickleback</name>
    <dbReference type="NCBI Taxonomy" id="481459"/>
    <lineage>
        <taxon>Eukaryota</taxon>
        <taxon>Metazoa</taxon>
        <taxon>Chordata</taxon>
        <taxon>Craniata</taxon>
        <taxon>Vertebrata</taxon>
        <taxon>Euteleostomi</taxon>
        <taxon>Actinopterygii</taxon>
        <taxon>Neopterygii</taxon>
        <taxon>Teleostei</taxon>
        <taxon>Neoteleostei</taxon>
        <taxon>Acanthomorphata</taxon>
        <taxon>Eupercaria</taxon>
        <taxon>Perciformes</taxon>
        <taxon>Cottioidei</taxon>
        <taxon>Gasterosteales</taxon>
        <taxon>Gasterosteidae</taxon>
        <taxon>Gasterosteus</taxon>
    </lineage>
</organism>
<keyword evidence="1" id="KW-0511">Multifunctional enzyme</keyword>
<dbReference type="Ensembl" id="ENSGACT00000067745.1">
    <property type="protein sequence ID" value="ENSGACP00000030623.1"/>
    <property type="gene ID" value="ENSGACG00000026992.1"/>
</dbReference>
<dbReference type="InterPro" id="IPR050951">
    <property type="entry name" value="Retrovirus_Pol_polyprotein"/>
</dbReference>
<dbReference type="InterPro" id="IPR041577">
    <property type="entry name" value="RT_RNaseH_2"/>
</dbReference>
<dbReference type="PANTHER" id="PTHR37984">
    <property type="entry name" value="PROTEIN CBG26694"/>
    <property type="match status" value="1"/>
</dbReference>
<reference evidence="3 4" key="1">
    <citation type="journal article" date="2021" name="G3 (Bethesda)">
        <title>Improved contiguity of the threespine stickleback genome using long-read sequencing.</title>
        <authorList>
            <person name="Nath S."/>
            <person name="Shaw D.E."/>
            <person name="White M.A."/>
        </authorList>
    </citation>
    <scope>NUCLEOTIDE SEQUENCE [LARGE SCALE GENOMIC DNA]</scope>
    <source>
        <strain evidence="3 4">Lake Benthic</strain>
    </source>
</reference>
<keyword evidence="4" id="KW-1185">Reference proteome</keyword>
<dbReference type="Gene3D" id="3.30.70.270">
    <property type="match status" value="2"/>
</dbReference>